<keyword evidence="2" id="KW-0234">DNA repair</keyword>
<sequence length="217" mass="24463">MSEQQTFGGKTIVFGGDFRQILPVIPKGRRQDIVNSTINSSYIWEDCTVLHLTKNMRLQSMIHDSGYDQIFEFSKWIESIGDGNAGDEQDGYAEVIIPDDMLLSSSEDPIATIVNSTYPDFQKIANELSYLQERAILAPTLDVVDSINEYMTAMNPSSESRTYLSSDKVENSDCSSSFFGDLHSPEFLNKIRASGVPCWNTGLRLRHTKPSSFYDRF</sequence>
<dbReference type="SUPFAM" id="SSF52540">
    <property type="entry name" value="P-loop containing nucleoside triphosphate hydrolases"/>
    <property type="match status" value="1"/>
</dbReference>
<proteinExistence type="inferred from homology"/>
<keyword evidence="2" id="KW-0233">DNA recombination</keyword>
<keyword evidence="2" id="KW-0067">ATP-binding</keyword>
<evidence type="ECO:0000313" key="4">
    <source>
        <dbReference type="EMBL" id="RAL39863.1"/>
    </source>
</evidence>
<dbReference type="GO" id="GO:0016887">
    <property type="term" value="F:ATP hydrolysis activity"/>
    <property type="evidence" value="ECO:0007669"/>
    <property type="project" value="RHEA"/>
</dbReference>
<name>A0A328D7F1_9ASTE</name>
<dbReference type="GO" id="GO:0006310">
    <property type="term" value="P:DNA recombination"/>
    <property type="evidence" value="ECO:0007669"/>
    <property type="project" value="UniProtKB-KW"/>
</dbReference>
<evidence type="ECO:0000256" key="1">
    <source>
        <dbReference type="ARBA" id="ARBA00004474"/>
    </source>
</evidence>
<evidence type="ECO:0000259" key="3">
    <source>
        <dbReference type="Pfam" id="PF05970"/>
    </source>
</evidence>
<dbReference type="InterPro" id="IPR027417">
    <property type="entry name" value="P-loop_NTPase"/>
</dbReference>
<dbReference type="GO" id="GO:0005524">
    <property type="term" value="F:ATP binding"/>
    <property type="evidence" value="ECO:0007669"/>
    <property type="project" value="UniProtKB-KW"/>
</dbReference>
<dbReference type="Pfam" id="PF05970">
    <property type="entry name" value="PIF1"/>
    <property type="match status" value="1"/>
</dbReference>
<comment type="subcellular location">
    <subcellularLocation>
        <location evidence="1">Plastid</location>
    </subcellularLocation>
</comment>
<dbReference type="GO" id="GO:0043139">
    <property type="term" value="F:5'-3' DNA helicase activity"/>
    <property type="evidence" value="ECO:0007669"/>
    <property type="project" value="UniProtKB-EC"/>
</dbReference>
<feature type="domain" description="DNA helicase Pif1-like DEAD-box helicase" evidence="3">
    <location>
        <begin position="3"/>
        <end position="90"/>
    </location>
</feature>
<reference evidence="4 5" key="1">
    <citation type="submission" date="2018-06" db="EMBL/GenBank/DDBJ databases">
        <title>The Genome of Cuscuta australis (Dodder) Provides Insight into the Evolution of Plant Parasitism.</title>
        <authorList>
            <person name="Liu H."/>
        </authorList>
    </citation>
    <scope>NUCLEOTIDE SEQUENCE [LARGE SCALE GENOMIC DNA]</scope>
    <source>
        <strain evidence="5">cv. Yunnan</strain>
        <tissue evidence="4">Vines</tissue>
    </source>
</reference>
<evidence type="ECO:0000313" key="5">
    <source>
        <dbReference type="Proteomes" id="UP000249390"/>
    </source>
</evidence>
<accession>A0A328D7F1</accession>
<dbReference type="Proteomes" id="UP000249390">
    <property type="component" value="Unassembled WGS sequence"/>
</dbReference>
<keyword evidence="2" id="KW-0227">DNA damage</keyword>
<keyword evidence="2" id="KW-0347">Helicase</keyword>
<dbReference type="GO" id="GO:0000723">
    <property type="term" value="P:telomere maintenance"/>
    <property type="evidence" value="ECO:0007669"/>
    <property type="project" value="InterPro"/>
</dbReference>
<dbReference type="InterPro" id="IPR010285">
    <property type="entry name" value="DNA_helicase_pif1-like_DEAD"/>
</dbReference>
<comment type="caution">
    <text evidence="4">The sequence shown here is derived from an EMBL/GenBank/DDBJ whole genome shotgun (WGS) entry which is preliminary data.</text>
</comment>
<organism evidence="4 5">
    <name type="scientific">Cuscuta australis</name>
    <dbReference type="NCBI Taxonomy" id="267555"/>
    <lineage>
        <taxon>Eukaryota</taxon>
        <taxon>Viridiplantae</taxon>
        <taxon>Streptophyta</taxon>
        <taxon>Embryophyta</taxon>
        <taxon>Tracheophyta</taxon>
        <taxon>Spermatophyta</taxon>
        <taxon>Magnoliopsida</taxon>
        <taxon>eudicotyledons</taxon>
        <taxon>Gunneridae</taxon>
        <taxon>Pentapetalae</taxon>
        <taxon>asterids</taxon>
        <taxon>lamiids</taxon>
        <taxon>Solanales</taxon>
        <taxon>Convolvulaceae</taxon>
        <taxon>Cuscuteae</taxon>
        <taxon>Cuscuta</taxon>
        <taxon>Cuscuta subgen. Grammica</taxon>
        <taxon>Cuscuta sect. Cleistogrammica</taxon>
    </lineage>
</organism>
<comment type="cofactor">
    <cofactor evidence="2">
        <name>Mg(2+)</name>
        <dbReference type="ChEBI" id="CHEBI:18420"/>
    </cofactor>
</comment>
<gene>
    <name evidence="4" type="ORF">DM860_013064</name>
</gene>
<keyword evidence="2" id="KW-0378">Hydrolase</keyword>
<dbReference type="GO" id="GO:0006281">
    <property type="term" value="P:DNA repair"/>
    <property type="evidence" value="ECO:0007669"/>
    <property type="project" value="UniProtKB-KW"/>
</dbReference>
<dbReference type="AlphaFoldDB" id="A0A328D7F1"/>
<comment type="similarity">
    <text evidence="2">Belongs to the helicase family.</text>
</comment>
<dbReference type="EC" id="5.6.2.3" evidence="2"/>
<protein>
    <recommendedName>
        <fullName evidence="2">ATP-dependent DNA helicase</fullName>
        <ecNumber evidence="2">5.6.2.3</ecNumber>
    </recommendedName>
</protein>
<keyword evidence="2" id="KW-0547">Nucleotide-binding</keyword>
<comment type="catalytic activity">
    <reaction evidence="2">
        <text>ATP + H2O = ADP + phosphate + H(+)</text>
        <dbReference type="Rhea" id="RHEA:13065"/>
        <dbReference type="ChEBI" id="CHEBI:15377"/>
        <dbReference type="ChEBI" id="CHEBI:15378"/>
        <dbReference type="ChEBI" id="CHEBI:30616"/>
        <dbReference type="ChEBI" id="CHEBI:43474"/>
        <dbReference type="ChEBI" id="CHEBI:456216"/>
        <dbReference type="EC" id="5.6.2.3"/>
    </reaction>
</comment>
<keyword evidence="5" id="KW-1185">Reference proteome</keyword>
<dbReference type="PANTHER" id="PTHR10492">
    <property type="match status" value="1"/>
</dbReference>
<evidence type="ECO:0000256" key="2">
    <source>
        <dbReference type="RuleBase" id="RU363044"/>
    </source>
</evidence>
<dbReference type="PANTHER" id="PTHR10492:SF101">
    <property type="entry name" value="ATP-DEPENDENT DNA HELICASE"/>
    <property type="match status" value="1"/>
</dbReference>
<dbReference type="EMBL" id="NQVE01000196">
    <property type="protein sequence ID" value="RAL39863.1"/>
    <property type="molecule type" value="Genomic_DNA"/>
</dbReference>
<dbReference type="GO" id="GO:0009536">
    <property type="term" value="C:plastid"/>
    <property type="evidence" value="ECO:0007669"/>
    <property type="project" value="UniProtKB-SubCell"/>
</dbReference>